<evidence type="ECO:0000256" key="1">
    <source>
        <dbReference type="SAM" id="MobiDB-lite"/>
    </source>
</evidence>
<protein>
    <recommendedName>
        <fullName evidence="5">Legume lectin domain-containing protein</fullName>
    </recommendedName>
</protein>
<evidence type="ECO:0000313" key="3">
    <source>
        <dbReference type="EnsemblPlants" id="OPUNC08G02650.1"/>
    </source>
</evidence>
<reference evidence="3" key="1">
    <citation type="submission" date="2015-04" db="UniProtKB">
        <authorList>
            <consortium name="EnsemblPlants"/>
        </authorList>
    </citation>
    <scope>IDENTIFICATION</scope>
</reference>
<keyword evidence="2" id="KW-0732">Signal</keyword>
<dbReference type="Proteomes" id="UP000026962">
    <property type="component" value="Chromosome 8"/>
</dbReference>
<feature type="chain" id="PRO_5002367016" description="Legume lectin domain-containing protein" evidence="2">
    <location>
        <begin position="23"/>
        <end position="101"/>
    </location>
</feature>
<dbReference type="EnsemblPlants" id="OPUNC08G02650.1">
    <property type="protein sequence ID" value="OPUNC08G02650.1"/>
    <property type="gene ID" value="OPUNC08G02650"/>
</dbReference>
<dbReference type="Gramene" id="OPUNC08G02650.1">
    <property type="protein sequence ID" value="OPUNC08G02650.1"/>
    <property type="gene ID" value="OPUNC08G02650"/>
</dbReference>
<accession>A0A0E0LR69</accession>
<proteinExistence type="predicted"/>
<reference evidence="3" key="2">
    <citation type="submission" date="2018-05" db="EMBL/GenBank/DDBJ databases">
        <title>OpunRS2 (Oryza punctata Reference Sequence Version 2).</title>
        <authorList>
            <person name="Zhang J."/>
            <person name="Kudrna D."/>
            <person name="Lee S."/>
            <person name="Talag J."/>
            <person name="Welchert J."/>
            <person name="Wing R.A."/>
        </authorList>
    </citation>
    <scope>NUCLEOTIDE SEQUENCE [LARGE SCALE GENOMIC DNA]</scope>
</reference>
<dbReference type="AlphaFoldDB" id="A0A0E0LR69"/>
<feature type="region of interest" description="Disordered" evidence="1">
    <location>
        <begin position="61"/>
        <end position="82"/>
    </location>
</feature>
<organism evidence="3">
    <name type="scientific">Oryza punctata</name>
    <name type="common">Red rice</name>
    <dbReference type="NCBI Taxonomy" id="4537"/>
    <lineage>
        <taxon>Eukaryota</taxon>
        <taxon>Viridiplantae</taxon>
        <taxon>Streptophyta</taxon>
        <taxon>Embryophyta</taxon>
        <taxon>Tracheophyta</taxon>
        <taxon>Spermatophyta</taxon>
        <taxon>Magnoliopsida</taxon>
        <taxon>Liliopsida</taxon>
        <taxon>Poales</taxon>
        <taxon>Poaceae</taxon>
        <taxon>BOP clade</taxon>
        <taxon>Oryzoideae</taxon>
        <taxon>Oryzeae</taxon>
        <taxon>Oryzinae</taxon>
        <taxon>Oryza</taxon>
    </lineage>
</organism>
<feature type="signal peptide" evidence="2">
    <location>
        <begin position="1"/>
        <end position="22"/>
    </location>
</feature>
<name>A0A0E0LR69_ORYPU</name>
<evidence type="ECO:0000256" key="2">
    <source>
        <dbReference type="SAM" id="SignalP"/>
    </source>
</evidence>
<evidence type="ECO:0008006" key="5">
    <source>
        <dbReference type="Google" id="ProtNLM"/>
    </source>
</evidence>
<sequence length="101" mass="10977">MNRHLPLLLRSASLHLCREAAAGVSDGGVGFFSAYFIALTVWELQADGSFTVTLNTAGKRFGRDTEKEGSPAPSLSQGPSSSPWWRRWLAARCGGHTSAWR</sequence>
<dbReference type="HOGENOM" id="CLU_2296300_0_0_1"/>
<keyword evidence="4" id="KW-1185">Reference proteome</keyword>
<evidence type="ECO:0000313" key="4">
    <source>
        <dbReference type="Proteomes" id="UP000026962"/>
    </source>
</evidence>
<feature type="compositionally biased region" description="Polar residues" evidence="1">
    <location>
        <begin position="73"/>
        <end position="82"/>
    </location>
</feature>